<dbReference type="PANTHER" id="PTHR31964">
    <property type="entry name" value="ADENINE NUCLEOTIDE ALPHA HYDROLASES-LIKE SUPERFAMILY PROTEIN"/>
    <property type="match status" value="1"/>
</dbReference>
<reference evidence="4" key="1">
    <citation type="submission" date="2023-07" db="EMBL/GenBank/DDBJ databases">
        <title>30 novel species of actinomycetes from the DSMZ collection.</title>
        <authorList>
            <person name="Nouioui I."/>
        </authorList>
    </citation>
    <scope>NUCLEOTIDE SEQUENCE [LARGE SCALE GENOMIC DNA]</scope>
    <source>
        <strain evidence="4">DSM 44399</strain>
    </source>
</reference>
<dbReference type="PRINTS" id="PR01438">
    <property type="entry name" value="UNVRSLSTRESS"/>
</dbReference>
<dbReference type="EMBL" id="JAVREH010000099">
    <property type="protein sequence ID" value="MDT0264397.1"/>
    <property type="molecule type" value="Genomic_DNA"/>
</dbReference>
<name>A0ABU2JHL0_9ACTN</name>
<dbReference type="Pfam" id="PF00582">
    <property type="entry name" value="Usp"/>
    <property type="match status" value="1"/>
</dbReference>
<dbReference type="Gene3D" id="3.40.50.620">
    <property type="entry name" value="HUPs"/>
    <property type="match status" value="1"/>
</dbReference>
<dbReference type="SUPFAM" id="SSF52402">
    <property type="entry name" value="Adenine nucleotide alpha hydrolases-like"/>
    <property type="match status" value="1"/>
</dbReference>
<dbReference type="CDD" id="cd00293">
    <property type="entry name" value="USP-like"/>
    <property type="match status" value="1"/>
</dbReference>
<proteinExistence type="inferred from homology"/>
<keyword evidence="4" id="KW-1185">Reference proteome</keyword>
<organism evidence="3 4">
    <name type="scientific">Jatrophihabitans lederbergiae</name>
    <dbReference type="NCBI Taxonomy" id="3075547"/>
    <lineage>
        <taxon>Bacteria</taxon>
        <taxon>Bacillati</taxon>
        <taxon>Actinomycetota</taxon>
        <taxon>Actinomycetes</taxon>
        <taxon>Jatrophihabitantales</taxon>
        <taxon>Jatrophihabitantaceae</taxon>
        <taxon>Jatrophihabitans</taxon>
    </lineage>
</organism>
<sequence>MSTPETDVSTNAGSTQARVVVGVDGSPSSIAALRWAACLAPSMNAQIQAITTWQYPTGAGAGIGMGGGVGMEMADAPEAVATTILDQALSAAFAHTPPAGLHRATLQGNPAQVLLDVSTDFDALMLIVGSRGHGGFVGLLIGSTSAYCAEHATCPVLVVHAAPDEGEK</sequence>
<dbReference type="RefSeq" id="WP_311425533.1">
    <property type="nucleotide sequence ID" value="NZ_JAVREH010000099.1"/>
</dbReference>
<evidence type="ECO:0000313" key="3">
    <source>
        <dbReference type="EMBL" id="MDT0264397.1"/>
    </source>
</evidence>
<feature type="domain" description="UspA" evidence="2">
    <location>
        <begin position="18"/>
        <end position="160"/>
    </location>
</feature>
<evidence type="ECO:0000259" key="2">
    <source>
        <dbReference type="Pfam" id="PF00582"/>
    </source>
</evidence>
<dbReference type="InterPro" id="IPR006016">
    <property type="entry name" value="UspA"/>
</dbReference>
<evidence type="ECO:0000256" key="1">
    <source>
        <dbReference type="ARBA" id="ARBA00008791"/>
    </source>
</evidence>
<evidence type="ECO:0000313" key="4">
    <source>
        <dbReference type="Proteomes" id="UP001183176"/>
    </source>
</evidence>
<gene>
    <name evidence="3" type="ORF">RM423_23850</name>
</gene>
<dbReference type="Proteomes" id="UP001183176">
    <property type="component" value="Unassembled WGS sequence"/>
</dbReference>
<dbReference type="PANTHER" id="PTHR31964:SF113">
    <property type="entry name" value="USPA DOMAIN-CONTAINING PROTEIN"/>
    <property type="match status" value="1"/>
</dbReference>
<comment type="similarity">
    <text evidence="1">Belongs to the universal stress protein A family.</text>
</comment>
<dbReference type="InterPro" id="IPR014729">
    <property type="entry name" value="Rossmann-like_a/b/a_fold"/>
</dbReference>
<protein>
    <submittedName>
        <fullName evidence="3">Universal stress protein</fullName>
    </submittedName>
</protein>
<dbReference type="InterPro" id="IPR006015">
    <property type="entry name" value="Universal_stress_UspA"/>
</dbReference>
<accession>A0ABU2JHL0</accession>
<comment type="caution">
    <text evidence="3">The sequence shown here is derived from an EMBL/GenBank/DDBJ whole genome shotgun (WGS) entry which is preliminary data.</text>
</comment>